<evidence type="ECO:0000313" key="4">
    <source>
        <dbReference type="EMBL" id="OHA21947.1"/>
    </source>
</evidence>
<comment type="caution">
    <text evidence="4">The sequence shown here is derived from an EMBL/GenBank/DDBJ whole genome shotgun (WGS) entry which is preliminary data.</text>
</comment>
<proteinExistence type="predicted"/>
<feature type="domain" description="HYR" evidence="3">
    <location>
        <begin position="241"/>
        <end position="324"/>
    </location>
</feature>
<dbReference type="Gene3D" id="2.60.40.3440">
    <property type="match status" value="1"/>
</dbReference>
<dbReference type="InterPro" id="IPR045826">
    <property type="entry name" value="SpaA_PFL_dom_2"/>
</dbReference>
<dbReference type="Gene3D" id="1.10.101.10">
    <property type="entry name" value="PGBD-like superfamily/PGBD"/>
    <property type="match status" value="1"/>
</dbReference>
<dbReference type="PANTHER" id="PTHR24273">
    <property type="entry name" value="FI04643P-RELATED"/>
    <property type="match status" value="1"/>
</dbReference>
<reference evidence="4 5" key="1">
    <citation type="journal article" date="2016" name="Nat. Commun.">
        <title>Thousands of microbial genomes shed light on interconnected biogeochemical processes in an aquifer system.</title>
        <authorList>
            <person name="Anantharaman K."/>
            <person name="Brown C.T."/>
            <person name="Hug L.A."/>
            <person name="Sharon I."/>
            <person name="Castelle C.J."/>
            <person name="Probst A.J."/>
            <person name="Thomas B.C."/>
            <person name="Singh A."/>
            <person name="Wilkins M.J."/>
            <person name="Karaoz U."/>
            <person name="Brodie E.L."/>
            <person name="Williams K.H."/>
            <person name="Hubbard S.S."/>
            <person name="Banfield J.F."/>
        </authorList>
    </citation>
    <scope>NUCLEOTIDE SEQUENCE [LARGE SCALE GENOMIC DNA]</scope>
</reference>
<dbReference type="InterPro" id="IPR032179">
    <property type="entry name" value="Cry22Aa_Ig-like"/>
</dbReference>
<dbReference type="EMBL" id="MHRK01000063">
    <property type="protein sequence ID" value="OHA21947.1"/>
    <property type="molecule type" value="Genomic_DNA"/>
</dbReference>
<dbReference type="InterPro" id="IPR036365">
    <property type="entry name" value="PGBD-like_sf"/>
</dbReference>
<dbReference type="Pfam" id="PF16403">
    <property type="entry name" value="Bact_surface_Ig-like"/>
    <property type="match status" value="2"/>
</dbReference>
<dbReference type="Gene3D" id="2.60.40.10">
    <property type="entry name" value="Immunoglobulins"/>
    <property type="match status" value="3"/>
</dbReference>
<dbReference type="InterPro" id="IPR036366">
    <property type="entry name" value="PGBDSf"/>
</dbReference>
<dbReference type="STRING" id="1802306.A3C72_03580"/>
<evidence type="ECO:0000256" key="1">
    <source>
        <dbReference type="ARBA" id="ARBA00022737"/>
    </source>
</evidence>
<evidence type="ECO:0000259" key="3">
    <source>
        <dbReference type="PROSITE" id="PS50825"/>
    </source>
</evidence>
<feature type="region of interest" description="Disordered" evidence="2">
    <location>
        <begin position="638"/>
        <end position="663"/>
    </location>
</feature>
<accession>A0A1G2MDH2</accession>
<dbReference type="InterPro" id="IPR013783">
    <property type="entry name" value="Ig-like_fold"/>
</dbReference>
<dbReference type="PROSITE" id="PS50825">
    <property type="entry name" value="HYR"/>
    <property type="match status" value="2"/>
</dbReference>
<sequence length="903" mass="91269">MHVFNFEVLKKMVSAITVLSLVLSVVAVPLGTLAAAPGYTMGVVSATVTGALQLSISGSASAVPFVGQENSQFVTFVWGDGTEDSYAVQTDSHFTTTFTAKDFSTSWTPISHIYSTSGTKSIIVKVHHRNYSGNEGNASQFTADVFVPPAVVNVIKNVVNGGGGTKTASDFTLTASGSSVSPSSFSGSSVGTTVSLMAGAYSITETDPMGYSVTYSADCAGNISSGETKICTVTNTFESIADSTAPIVTISPDTQTIEALSSSGAPASFTVSAVDETDGNISGSASCDHASGSVFPLGSTTVTCSATDAAGNTGTDTAVVIVEDTTSPSIALVGSPTIDLNVSGTYSEPGATANDSVDGDLTSEIIISGSVNTTTPGIYVLTYTVTDAAGNSANVTRTVTVSDASAPDFGDIDDVNVPAEGSTTVVNFTLPLATDDVDDPITGICTPPSGSAFSVGTTTVSCEATDSNGNTGYGSFLVIVTDDSAPVISLIGDSSVIVTKGATYTDAGATASDNVDGDLTSEIITVNPVDTDTIGVYFVTYNVSDSSGNAASSVTRSVEVVAPEVVTYTITASAGSNGSISPSGLVTVTEDNDQAFTITANGGFEVENVLVDGVSAGAVTSYSFSAVSVNHEISASFKSTGGGGGGGEEPENSAPVASPGTLSVTANTSGTVTLVATDADSDPIAYSISSLPSSGTVSLSNNLATYTPNSGFTGSDQFSFVASDGTATSSPAVISIMVNAVPVTPPSNPPSGGGGGGGGNGSPYTFGYVPPILGGGSVVPTGEVLGASITAEELAACLKEPYLKTYLKMGSNNDPVEVLKLQTFLNETMGSTIPLTGYFGPITFGAVKKFQTSYKEEVLIPWVKARAASDDSPSGYVYKTTKRWINIMKCRDLEPITPMPQLP</sequence>
<dbReference type="Pfam" id="PF19403">
    <property type="entry name" value="SpaA_2"/>
    <property type="match status" value="1"/>
</dbReference>
<feature type="domain" description="HYR" evidence="3">
    <location>
        <begin position="402"/>
        <end position="482"/>
    </location>
</feature>
<name>A0A1G2MDH2_9BACT</name>
<dbReference type="Pfam" id="PF02494">
    <property type="entry name" value="HYR"/>
    <property type="match status" value="2"/>
</dbReference>
<evidence type="ECO:0000313" key="5">
    <source>
        <dbReference type="Proteomes" id="UP000177130"/>
    </source>
</evidence>
<protein>
    <recommendedName>
        <fullName evidence="3">HYR domain-containing protein</fullName>
    </recommendedName>
</protein>
<evidence type="ECO:0000256" key="2">
    <source>
        <dbReference type="SAM" id="MobiDB-lite"/>
    </source>
</evidence>
<dbReference type="PANTHER" id="PTHR24273:SF32">
    <property type="entry name" value="HYALIN"/>
    <property type="match status" value="1"/>
</dbReference>
<gene>
    <name evidence="4" type="ORF">A3C72_03580</name>
</gene>
<dbReference type="SUPFAM" id="SSF47090">
    <property type="entry name" value="PGBD-like"/>
    <property type="match status" value="1"/>
</dbReference>
<dbReference type="Pfam" id="PF17963">
    <property type="entry name" value="Big_9"/>
    <property type="match status" value="1"/>
</dbReference>
<dbReference type="Proteomes" id="UP000177130">
    <property type="component" value="Unassembled WGS sequence"/>
</dbReference>
<dbReference type="InterPro" id="IPR003410">
    <property type="entry name" value="HYR_dom"/>
</dbReference>
<dbReference type="AlphaFoldDB" id="A0A1G2MDH2"/>
<organism evidence="4 5">
    <name type="scientific">Candidatus Taylorbacteria bacterium RIFCSPHIGHO2_02_FULL_43_32b</name>
    <dbReference type="NCBI Taxonomy" id="1802306"/>
    <lineage>
        <taxon>Bacteria</taxon>
        <taxon>Candidatus Tayloriibacteriota</taxon>
    </lineage>
</organism>
<keyword evidence="1" id="KW-0677">Repeat</keyword>